<comment type="subcellular location">
    <subcellularLocation>
        <location evidence="1">Endoplasmic reticulum membrane</location>
        <topology evidence="1">Multi-pass membrane protein</topology>
    </subcellularLocation>
</comment>
<reference evidence="12" key="1">
    <citation type="submission" date="2019-03" db="EMBL/GenBank/DDBJ databases">
        <title>Snf2 controls pulcherriminic acid biosynthesis and connects pigmentation and antifungal activity of the yeast Metschnikowia pulcherrima.</title>
        <authorList>
            <person name="Gore-Lloyd D."/>
            <person name="Sumann I."/>
            <person name="Brachmann A.O."/>
            <person name="Schneeberger K."/>
            <person name="Ortiz-Merino R.A."/>
            <person name="Moreno-Beltran M."/>
            <person name="Schlaefli M."/>
            <person name="Kirner P."/>
            <person name="Santos Kron A."/>
            <person name="Wolfe K.H."/>
            <person name="Piel J."/>
            <person name="Ahrens C.H."/>
            <person name="Henk D."/>
            <person name="Freimoser F.M."/>
        </authorList>
    </citation>
    <scope>NUCLEOTIDE SEQUENCE [LARGE SCALE GENOMIC DNA]</scope>
    <source>
        <strain evidence="12">APC 1.2</strain>
    </source>
</reference>
<dbReference type="GO" id="GO:0006506">
    <property type="term" value="P:GPI anchor biosynthetic process"/>
    <property type="evidence" value="ECO:0007669"/>
    <property type="project" value="UniProtKB-UniPathway"/>
</dbReference>
<comment type="pathway">
    <text evidence="2">Glycolipid biosynthesis; glycosylphosphatidylinositol-anchor biosynthesis.</text>
</comment>
<feature type="chain" id="PRO_5020248676" evidence="10">
    <location>
        <begin position="19"/>
        <end position="424"/>
    </location>
</feature>
<feature type="transmembrane region" description="Helical" evidence="9">
    <location>
        <begin position="301"/>
        <end position="317"/>
    </location>
</feature>
<keyword evidence="6" id="KW-0256">Endoplasmic reticulum</keyword>
<feature type="transmembrane region" description="Helical" evidence="9">
    <location>
        <begin position="214"/>
        <end position="234"/>
    </location>
</feature>
<dbReference type="STRING" id="2163413.A0A4P6XSP1"/>
<dbReference type="PANTHER" id="PTHR13121:SF0">
    <property type="entry name" value="PHOSPHATIDYLINOSITOL GLYCAN ANCHOR BIOSYNTHESIS CLASS U PROTEIN"/>
    <property type="match status" value="1"/>
</dbReference>
<keyword evidence="7 9" id="KW-1133">Transmembrane helix</keyword>
<evidence type="ECO:0000313" key="11">
    <source>
        <dbReference type="EMBL" id="QBM90587.1"/>
    </source>
</evidence>
<protein>
    <submittedName>
        <fullName evidence="11">Phosphatidylinositol glycan, class U</fullName>
    </submittedName>
</protein>
<name>A0A4P6XSP1_9ASCO</name>
<evidence type="ECO:0000256" key="6">
    <source>
        <dbReference type="ARBA" id="ARBA00022824"/>
    </source>
</evidence>
<organism evidence="11 12">
    <name type="scientific">Metschnikowia aff. pulcherrima</name>
    <dbReference type="NCBI Taxonomy" id="2163413"/>
    <lineage>
        <taxon>Eukaryota</taxon>
        <taxon>Fungi</taxon>
        <taxon>Dikarya</taxon>
        <taxon>Ascomycota</taxon>
        <taxon>Saccharomycotina</taxon>
        <taxon>Pichiomycetes</taxon>
        <taxon>Metschnikowiaceae</taxon>
        <taxon>Metschnikowia</taxon>
    </lineage>
</organism>
<feature type="transmembrane region" description="Helical" evidence="9">
    <location>
        <begin position="241"/>
        <end position="262"/>
    </location>
</feature>
<feature type="transmembrane region" description="Helical" evidence="9">
    <location>
        <begin position="79"/>
        <end position="100"/>
    </location>
</feature>
<feature type="transmembrane region" description="Helical" evidence="9">
    <location>
        <begin position="353"/>
        <end position="372"/>
    </location>
</feature>
<evidence type="ECO:0000256" key="4">
    <source>
        <dbReference type="ARBA" id="ARBA00022502"/>
    </source>
</evidence>
<evidence type="ECO:0000256" key="9">
    <source>
        <dbReference type="SAM" id="Phobius"/>
    </source>
</evidence>
<evidence type="ECO:0000313" key="12">
    <source>
        <dbReference type="Proteomes" id="UP000292447"/>
    </source>
</evidence>
<dbReference type="PANTHER" id="PTHR13121">
    <property type="entry name" value="GPI TRANSAMIDASE COMPONENT PIG-U"/>
    <property type="match status" value="1"/>
</dbReference>
<feature type="transmembrane region" description="Helical" evidence="9">
    <location>
        <begin position="268"/>
        <end position="289"/>
    </location>
</feature>
<accession>A0A4P6XSP1</accession>
<comment type="similarity">
    <text evidence="3">Belongs to the PIGU family.</text>
</comment>
<keyword evidence="10" id="KW-0732">Signal</keyword>
<feature type="signal peptide" evidence="10">
    <location>
        <begin position="1"/>
        <end position="18"/>
    </location>
</feature>
<keyword evidence="8 9" id="KW-0472">Membrane</keyword>
<dbReference type="InterPro" id="IPR009600">
    <property type="entry name" value="PIG-U"/>
</dbReference>
<feature type="transmembrane region" description="Helical" evidence="9">
    <location>
        <begin position="144"/>
        <end position="161"/>
    </location>
</feature>
<dbReference type="GO" id="GO:0042765">
    <property type="term" value="C:GPI-anchor transamidase complex"/>
    <property type="evidence" value="ECO:0007669"/>
    <property type="project" value="InterPro"/>
</dbReference>
<evidence type="ECO:0000256" key="10">
    <source>
        <dbReference type="SAM" id="SignalP"/>
    </source>
</evidence>
<keyword evidence="12" id="KW-1185">Reference proteome</keyword>
<dbReference type="Proteomes" id="UP000292447">
    <property type="component" value="Chromosome VI"/>
</dbReference>
<proteinExistence type="inferred from homology"/>
<evidence type="ECO:0000256" key="3">
    <source>
        <dbReference type="ARBA" id="ARBA00010026"/>
    </source>
</evidence>
<sequence>MSLPKVLFAGAAIRLVVPTLFPQITDVLSTTAEVSTPVDSFRSLKEAFYYLDHGIDVYDGAMVHHPPLFVALMATLRDLLPYSEFLFSLLYTITDVGIAFKLTQLNTWYNKYHSQKAGRKLAGVSASLVAAFYLFNPLLILTNWLHSTAVFTYFLIVELLVQAVVDKNIHRGAIALGVASYLSFNPIYLLAPYLGLAYAVAPQRQWKDQIVKTLVIFFFAVTSLLLISLALYPLADFLKSCYWSVILFEKITPNLGLWWYIFTEMFEFFTLLYKGIFNLYNFVFVVPFTLRFFEYANDKKAGDSFFAFALCFLWISFSKSYPIIGDLGFSISLLPIFRNTVIPHAKFLPITSLMLITCLLLSPIFYYCWIVLGNGNSNFFYSMSLAWGVVHVLLFLDLIWGRLTFEYIETHNVENVDKLRLTQI</sequence>
<feature type="transmembrane region" description="Helical" evidence="9">
    <location>
        <begin position="173"/>
        <end position="194"/>
    </location>
</feature>
<feature type="transmembrane region" description="Helical" evidence="9">
    <location>
        <begin position="378"/>
        <end position="400"/>
    </location>
</feature>
<dbReference type="UniPathway" id="UPA00196"/>
<gene>
    <name evidence="11" type="primary">MPUL0F01710</name>
    <name evidence="11" type="ORF">METSCH_F01710</name>
</gene>
<feature type="transmembrane region" description="Helical" evidence="9">
    <location>
        <begin position="121"/>
        <end position="138"/>
    </location>
</feature>
<evidence type="ECO:0000256" key="2">
    <source>
        <dbReference type="ARBA" id="ARBA00004687"/>
    </source>
</evidence>
<dbReference type="AlphaFoldDB" id="A0A4P6XSP1"/>
<dbReference type="Pfam" id="PF06728">
    <property type="entry name" value="PIG-U"/>
    <property type="match status" value="1"/>
</dbReference>
<dbReference type="GO" id="GO:0016255">
    <property type="term" value="P:attachment of GPI anchor to protein"/>
    <property type="evidence" value="ECO:0007669"/>
    <property type="project" value="InterPro"/>
</dbReference>
<evidence type="ECO:0000256" key="5">
    <source>
        <dbReference type="ARBA" id="ARBA00022692"/>
    </source>
</evidence>
<keyword evidence="4" id="KW-0337">GPI-anchor biosynthesis</keyword>
<evidence type="ECO:0000256" key="1">
    <source>
        <dbReference type="ARBA" id="ARBA00004477"/>
    </source>
</evidence>
<dbReference type="EMBL" id="CP034461">
    <property type="protein sequence ID" value="QBM90587.1"/>
    <property type="molecule type" value="Genomic_DNA"/>
</dbReference>
<evidence type="ECO:0000256" key="7">
    <source>
        <dbReference type="ARBA" id="ARBA00022989"/>
    </source>
</evidence>
<keyword evidence="5 9" id="KW-0812">Transmembrane</keyword>
<evidence type="ECO:0000256" key="8">
    <source>
        <dbReference type="ARBA" id="ARBA00023136"/>
    </source>
</evidence>